<dbReference type="GO" id="GO:0005886">
    <property type="term" value="C:plasma membrane"/>
    <property type="evidence" value="ECO:0007669"/>
    <property type="project" value="TreeGrafter"/>
</dbReference>
<evidence type="ECO:0000256" key="3">
    <source>
        <dbReference type="ARBA" id="ARBA00022741"/>
    </source>
</evidence>
<evidence type="ECO:0000256" key="10">
    <source>
        <dbReference type="SAM" id="Phobius"/>
    </source>
</evidence>
<dbReference type="InterPro" id="IPR042099">
    <property type="entry name" value="ANL_N_sf"/>
</dbReference>
<evidence type="ECO:0000256" key="4">
    <source>
        <dbReference type="ARBA" id="ARBA00022832"/>
    </source>
</evidence>
<dbReference type="Gene3D" id="3.40.50.12780">
    <property type="entry name" value="N-terminal domain of ligase-like"/>
    <property type="match status" value="1"/>
</dbReference>
<sequence>MMDWRDSKKPLIQLSVFAFTLAFLGASYWIYIAFVYIGYSLLMTQYLYRVYATLPRDISGLILLLRVKWNVRKRLKANRPLHEIFLENVHRTPNKEAIVEVSTDRRFTFEQFNAFANQYAHFFQKTVNTSSSFEKAKTSNERSPEEGFACDDVLSLFMENNADFVALWLGLSKLGIISAWINSHLKLEPLAHSIRTAKSNAIVTTSSLLPTLAIVFERNLLERCKVYVVDDISDVPAGVFPIRDEVLRRASDEPKAPPLLNFRSVLCYIYTSGTTGNPKPAVIKHFRFYWMAMGCGKSFGVLPDDCMYITLPMYHSAAGIVGIGQTLIQGCTAVVRKKFSASNFWKDCLKYECTVSQYVGELCRYLLAQKEIPEEKLHKVRLMYGNGLRAEIWPDFVNRFNIAKIGELYGSTEGNSNIVNIDNRVGACGFFPIYPFIAPVYPVRLLKIDEETGEVLRGKDGLCIPCRPGETGEMVGVIKDSDILLRFEGYVSSEETSKKIIRNALRPGDAVFSSGDVIYWDELGYLYFKDRRGDTFRWKGENVSTTEVEGILQPLKTLASVTVYGVEVPKKEGRAGMAAVVPHNGVPHEQLLQEIATRLSQSLPVYAIPLFLRFCEEADITGTFKLRKVNLRREGFSLERCHNDPVYYWDSSSATYKRMDERMQKLIEDGTYNRI</sequence>
<evidence type="ECO:0000256" key="5">
    <source>
        <dbReference type="ARBA" id="ARBA00022840"/>
    </source>
</evidence>
<dbReference type="GO" id="GO:0005789">
    <property type="term" value="C:endoplasmic reticulum membrane"/>
    <property type="evidence" value="ECO:0007669"/>
    <property type="project" value="TreeGrafter"/>
</dbReference>
<evidence type="ECO:0000313" key="13">
    <source>
        <dbReference type="EMBL" id="KHN85850.1"/>
    </source>
</evidence>
<gene>
    <name evidence="13" type="primary">Slc27a4</name>
    <name evidence="13" type="ORF">Tcan_10345</name>
</gene>
<keyword evidence="5" id="KW-0067">ATP-binding</keyword>
<comment type="similarity">
    <text evidence="1">Belongs to the ATP-dependent AMP-binding enzyme family.</text>
</comment>
<keyword evidence="10" id="KW-0812">Transmembrane</keyword>
<protein>
    <recommendedName>
        <fullName evidence="6">long-chain-fatty-acid--CoA ligase</fullName>
        <ecNumber evidence="6">6.2.1.3</ecNumber>
    </recommendedName>
    <alternativeName>
        <fullName evidence="8">Long-chain-fatty-acid--CoA ligase</fullName>
    </alternativeName>
</protein>
<feature type="domain" description="AMP-dependent synthetase/ligase" evidence="11">
    <location>
        <begin position="149"/>
        <end position="474"/>
    </location>
</feature>
<dbReference type="GO" id="GO:0044539">
    <property type="term" value="P:long-chain fatty acid import into cell"/>
    <property type="evidence" value="ECO:0007669"/>
    <property type="project" value="TreeGrafter"/>
</dbReference>
<dbReference type="Proteomes" id="UP000031036">
    <property type="component" value="Unassembled WGS sequence"/>
</dbReference>
<comment type="catalytic activity">
    <reaction evidence="9">
        <text>tetracosanoate + ATP + CoA = tetracosanoyl-CoA + AMP + diphosphate</text>
        <dbReference type="Rhea" id="RHEA:33639"/>
        <dbReference type="ChEBI" id="CHEBI:30616"/>
        <dbReference type="ChEBI" id="CHEBI:31014"/>
        <dbReference type="ChEBI" id="CHEBI:33019"/>
        <dbReference type="ChEBI" id="CHEBI:57287"/>
        <dbReference type="ChEBI" id="CHEBI:65052"/>
        <dbReference type="ChEBI" id="CHEBI:456215"/>
    </reaction>
    <physiologicalReaction direction="left-to-right" evidence="9">
        <dbReference type="Rhea" id="RHEA:33640"/>
    </physiologicalReaction>
</comment>
<keyword evidence="14" id="KW-1185">Reference proteome</keyword>
<dbReference type="InterPro" id="IPR025110">
    <property type="entry name" value="AMP-bd_C"/>
</dbReference>
<keyword evidence="3" id="KW-0547">Nucleotide-binding</keyword>
<feature type="domain" description="AMP-binding enzyme C-terminal" evidence="12">
    <location>
        <begin position="547"/>
        <end position="625"/>
    </location>
</feature>
<dbReference type="STRING" id="6265.A0A0B2VY15"/>
<organism evidence="13 14">
    <name type="scientific">Toxocara canis</name>
    <name type="common">Canine roundworm</name>
    <dbReference type="NCBI Taxonomy" id="6265"/>
    <lineage>
        <taxon>Eukaryota</taxon>
        <taxon>Metazoa</taxon>
        <taxon>Ecdysozoa</taxon>
        <taxon>Nematoda</taxon>
        <taxon>Chromadorea</taxon>
        <taxon>Rhabditida</taxon>
        <taxon>Spirurina</taxon>
        <taxon>Ascaridomorpha</taxon>
        <taxon>Ascaridoidea</taxon>
        <taxon>Toxocaridae</taxon>
        <taxon>Toxocara</taxon>
    </lineage>
</organism>
<dbReference type="OMA" id="FHINALM"/>
<dbReference type="PROSITE" id="PS00455">
    <property type="entry name" value="AMP_BINDING"/>
    <property type="match status" value="1"/>
</dbReference>
<reference evidence="13 14" key="1">
    <citation type="submission" date="2014-11" db="EMBL/GenBank/DDBJ databases">
        <title>Genetic blueprint of the zoonotic pathogen Toxocara canis.</title>
        <authorList>
            <person name="Zhu X.-Q."/>
            <person name="Korhonen P.K."/>
            <person name="Cai H."/>
            <person name="Young N.D."/>
            <person name="Nejsum P."/>
            <person name="von Samson-Himmelstjerna G."/>
            <person name="Boag P.R."/>
            <person name="Tan P."/>
            <person name="Li Q."/>
            <person name="Min J."/>
            <person name="Yang Y."/>
            <person name="Wang X."/>
            <person name="Fang X."/>
            <person name="Hall R.S."/>
            <person name="Hofmann A."/>
            <person name="Sternberg P.W."/>
            <person name="Jex A.R."/>
            <person name="Gasser R.B."/>
        </authorList>
    </citation>
    <scope>NUCLEOTIDE SEQUENCE [LARGE SCALE GENOMIC DNA]</scope>
    <source>
        <strain evidence="13">PN_DK_2014</strain>
    </source>
</reference>
<keyword evidence="10" id="KW-0472">Membrane</keyword>
<evidence type="ECO:0000259" key="11">
    <source>
        <dbReference type="Pfam" id="PF00501"/>
    </source>
</evidence>
<dbReference type="InterPro" id="IPR000873">
    <property type="entry name" value="AMP-dep_synth/lig_dom"/>
</dbReference>
<dbReference type="InterPro" id="IPR020845">
    <property type="entry name" value="AMP-binding_CS"/>
</dbReference>
<evidence type="ECO:0000256" key="2">
    <source>
        <dbReference type="ARBA" id="ARBA00022598"/>
    </source>
</evidence>
<dbReference type="GO" id="GO:0004467">
    <property type="term" value="F:long-chain fatty acid-CoA ligase activity"/>
    <property type="evidence" value="ECO:0007669"/>
    <property type="project" value="UniProtKB-EC"/>
</dbReference>
<dbReference type="Pfam" id="PF00501">
    <property type="entry name" value="AMP-binding"/>
    <property type="match status" value="1"/>
</dbReference>
<dbReference type="OrthoDB" id="288590at2759"/>
<evidence type="ECO:0000256" key="7">
    <source>
        <dbReference type="ARBA" id="ARBA00036527"/>
    </source>
</evidence>
<keyword evidence="2" id="KW-0436">Ligase</keyword>
<dbReference type="Gene3D" id="3.30.300.30">
    <property type="match status" value="1"/>
</dbReference>
<dbReference type="PANTHER" id="PTHR43107">
    <property type="entry name" value="LONG-CHAIN FATTY ACID TRANSPORT PROTEIN"/>
    <property type="match status" value="1"/>
</dbReference>
<name>A0A0B2VY15_TOXCA</name>
<evidence type="ECO:0000256" key="6">
    <source>
        <dbReference type="ARBA" id="ARBA00026121"/>
    </source>
</evidence>
<dbReference type="PANTHER" id="PTHR43107:SF15">
    <property type="entry name" value="FATTY ACID TRANSPORT PROTEIN 3, ISOFORM A"/>
    <property type="match status" value="1"/>
</dbReference>
<comment type="catalytic activity">
    <reaction evidence="7">
        <text>a very long-chain fatty acid + ATP + CoA = a very long-chain fatty acyl-CoA + AMP + diphosphate</text>
        <dbReference type="Rhea" id="RHEA:54536"/>
        <dbReference type="ChEBI" id="CHEBI:30616"/>
        <dbReference type="ChEBI" id="CHEBI:33019"/>
        <dbReference type="ChEBI" id="CHEBI:57287"/>
        <dbReference type="ChEBI" id="CHEBI:58950"/>
        <dbReference type="ChEBI" id="CHEBI:138261"/>
        <dbReference type="ChEBI" id="CHEBI:456215"/>
    </reaction>
    <physiologicalReaction direction="left-to-right" evidence="7">
        <dbReference type="Rhea" id="RHEA:54537"/>
    </physiologicalReaction>
</comment>
<evidence type="ECO:0000256" key="8">
    <source>
        <dbReference type="ARBA" id="ARBA00041297"/>
    </source>
</evidence>
<dbReference type="InterPro" id="IPR045851">
    <property type="entry name" value="AMP-bd_C_sf"/>
</dbReference>
<proteinExistence type="inferred from homology"/>
<dbReference type="SUPFAM" id="SSF56801">
    <property type="entry name" value="Acetyl-CoA synthetase-like"/>
    <property type="match status" value="1"/>
</dbReference>
<keyword evidence="4" id="KW-0276">Fatty acid metabolism</keyword>
<dbReference type="AlphaFoldDB" id="A0A0B2VY15"/>
<dbReference type="GO" id="GO:0005324">
    <property type="term" value="F:long-chain fatty acid transmembrane transporter activity"/>
    <property type="evidence" value="ECO:0007669"/>
    <property type="project" value="TreeGrafter"/>
</dbReference>
<comment type="caution">
    <text evidence="13">The sequence shown here is derived from an EMBL/GenBank/DDBJ whole genome shotgun (WGS) entry which is preliminary data.</text>
</comment>
<evidence type="ECO:0000313" key="14">
    <source>
        <dbReference type="Proteomes" id="UP000031036"/>
    </source>
</evidence>
<dbReference type="EMBL" id="JPKZ01000726">
    <property type="protein sequence ID" value="KHN85850.1"/>
    <property type="molecule type" value="Genomic_DNA"/>
</dbReference>
<evidence type="ECO:0000256" key="9">
    <source>
        <dbReference type="ARBA" id="ARBA00048666"/>
    </source>
</evidence>
<keyword evidence="4" id="KW-0443">Lipid metabolism</keyword>
<dbReference type="FunFam" id="3.30.300.30:FF:000002">
    <property type="entry name" value="Long-chain fatty acid transport protein 1"/>
    <property type="match status" value="1"/>
</dbReference>
<accession>A0A0B2VY15</accession>
<evidence type="ECO:0000259" key="12">
    <source>
        <dbReference type="Pfam" id="PF13193"/>
    </source>
</evidence>
<feature type="transmembrane region" description="Helical" evidence="10">
    <location>
        <begin position="12"/>
        <end position="34"/>
    </location>
</feature>
<dbReference type="EC" id="6.2.1.3" evidence="6"/>
<dbReference type="Pfam" id="PF13193">
    <property type="entry name" value="AMP-binding_C"/>
    <property type="match status" value="1"/>
</dbReference>
<keyword evidence="10" id="KW-1133">Transmembrane helix</keyword>
<dbReference type="GO" id="GO:0005524">
    <property type="term" value="F:ATP binding"/>
    <property type="evidence" value="ECO:0007669"/>
    <property type="project" value="UniProtKB-KW"/>
</dbReference>
<evidence type="ECO:0000256" key="1">
    <source>
        <dbReference type="ARBA" id="ARBA00006432"/>
    </source>
</evidence>